<dbReference type="GO" id="GO:0004674">
    <property type="term" value="F:protein serine/threonine kinase activity"/>
    <property type="evidence" value="ECO:0007669"/>
    <property type="project" value="UniProtKB-KW"/>
</dbReference>
<gene>
    <name evidence="3" type="ORF">V2H45_09565</name>
</gene>
<dbReference type="PANTHER" id="PTHR35526">
    <property type="entry name" value="ANTI-SIGMA-F FACTOR RSBW-RELATED"/>
    <property type="match status" value="1"/>
</dbReference>
<dbReference type="InterPro" id="IPR050267">
    <property type="entry name" value="Anti-sigma-factor_SerPK"/>
</dbReference>
<reference evidence="3" key="1">
    <citation type="submission" date="2024-01" db="EMBL/GenBank/DDBJ databases">
        <title>Bank of Algae and Cyanobacteria of the Azores (BACA) strain genomes.</title>
        <authorList>
            <person name="Luz R."/>
            <person name="Cordeiro R."/>
            <person name="Fonseca A."/>
            <person name="Goncalves V."/>
        </authorList>
    </citation>
    <scope>NUCLEOTIDE SEQUENCE</scope>
    <source>
        <strain evidence="3">BACA0141</strain>
    </source>
</reference>
<feature type="domain" description="Histidine kinase/HSP90-like ATPase" evidence="2">
    <location>
        <begin position="18"/>
        <end position="141"/>
    </location>
</feature>
<dbReference type="RefSeq" id="WP_330483420.1">
    <property type="nucleotide sequence ID" value="NZ_JAZBJZ010000030.1"/>
</dbReference>
<dbReference type="GO" id="GO:0005524">
    <property type="term" value="F:ATP binding"/>
    <property type="evidence" value="ECO:0007669"/>
    <property type="project" value="UniProtKB-KW"/>
</dbReference>
<dbReference type="AlphaFoldDB" id="A0AAW9Q2Z1"/>
<evidence type="ECO:0000313" key="4">
    <source>
        <dbReference type="Proteomes" id="UP001333818"/>
    </source>
</evidence>
<dbReference type="GO" id="GO:0004673">
    <property type="term" value="F:protein histidine kinase activity"/>
    <property type="evidence" value="ECO:0007669"/>
    <property type="project" value="UniProtKB-EC"/>
</dbReference>
<sequence length="151" mass="17762">MAEPQKYHLRTNSDIYALNQVQRWFKQFTMVPKQIWMQCDLVLVEAFTNVVCHAHEKLPEDTPIDIEVTMFPEAMEIRIWDFGKPFDMQQEIERLTAEQRTSSEIADLPTGGRGLLISQKIADEIRYDRLLDQRNCFMMRKSFTKTSTNSV</sequence>
<comment type="caution">
    <text evidence="3">The sequence shown here is derived from an EMBL/GenBank/DDBJ whole genome shotgun (WGS) entry which is preliminary data.</text>
</comment>
<evidence type="ECO:0000313" key="3">
    <source>
        <dbReference type="EMBL" id="MEE3716991.1"/>
    </source>
</evidence>
<proteinExistence type="predicted"/>
<keyword evidence="4" id="KW-1185">Reference proteome</keyword>
<keyword evidence="1" id="KW-0723">Serine/threonine-protein kinase</keyword>
<keyword evidence="1" id="KW-0418">Kinase</keyword>
<accession>A0AAW9Q2Z1</accession>
<evidence type="ECO:0000256" key="1">
    <source>
        <dbReference type="ARBA" id="ARBA00022527"/>
    </source>
</evidence>
<name>A0AAW9Q2Z1_9CYAN</name>
<evidence type="ECO:0000259" key="2">
    <source>
        <dbReference type="Pfam" id="PF13581"/>
    </source>
</evidence>
<dbReference type="Gene3D" id="3.30.565.10">
    <property type="entry name" value="Histidine kinase-like ATPase, C-terminal domain"/>
    <property type="match status" value="1"/>
</dbReference>
<dbReference type="Pfam" id="PF13581">
    <property type="entry name" value="HATPase_c_2"/>
    <property type="match status" value="1"/>
</dbReference>
<keyword evidence="3" id="KW-0808">Transferase</keyword>
<organism evidence="3 4">
    <name type="scientific">Tumidithrix elongata BACA0141</name>
    <dbReference type="NCBI Taxonomy" id="2716417"/>
    <lineage>
        <taxon>Bacteria</taxon>
        <taxon>Bacillati</taxon>
        <taxon>Cyanobacteriota</taxon>
        <taxon>Cyanophyceae</taxon>
        <taxon>Pseudanabaenales</taxon>
        <taxon>Pseudanabaenaceae</taxon>
        <taxon>Tumidithrix</taxon>
        <taxon>Tumidithrix elongata</taxon>
    </lineage>
</organism>
<dbReference type="SUPFAM" id="SSF55874">
    <property type="entry name" value="ATPase domain of HSP90 chaperone/DNA topoisomerase II/histidine kinase"/>
    <property type="match status" value="1"/>
</dbReference>
<dbReference type="Proteomes" id="UP001333818">
    <property type="component" value="Unassembled WGS sequence"/>
</dbReference>
<dbReference type="CDD" id="cd16936">
    <property type="entry name" value="HATPase_RsbW-like"/>
    <property type="match status" value="1"/>
</dbReference>
<keyword evidence="3" id="KW-0547">Nucleotide-binding</keyword>
<protein>
    <submittedName>
        <fullName evidence="3">ATP-binding protein</fullName>
        <ecNumber evidence="3">2.7.13.3</ecNumber>
    </submittedName>
</protein>
<dbReference type="InterPro" id="IPR036890">
    <property type="entry name" value="HATPase_C_sf"/>
</dbReference>
<dbReference type="EC" id="2.7.13.3" evidence="3"/>
<keyword evidence="3" id="KW-0067">ATP-binding</keyword>
<dbReference type="PANTHER" id="PTHR35526:SF3">
    <property type="entry name" value="ANTI-SIGMA-F FACTOR RSBW"/>
    <property type="match status" value="1"/>
</dbReference>
<dbReference type="InterPro" id="IPR003594">
    <property type="entry name" value="HATPase_dom"/>
</dbReference>
<dbReference type="EMBL" id="JAZBJZ010000030">
    <property type="protein sequence ID" value="MEE3716991.1"/>
    <property type="molecule type" value="Genomic_DNA"/>
</dbReference>